<feature type="binding site" evidence="8">
    <location>
        <position position="278"/>
    </location>
    <ligand>
        <name>Mn(2+)</name>
        <dbReference type="ChEBI" id="CHEBI:29035"/>
        <label>1</label>
    </ligand>
</feature>
<dbReference type="InterPro" id="IPR008283">
    <property type="entry name" value="Peptidase_M17_N"/>
</dbReference>
<dbReference type="Pfam" id="PF02789">
    <property type="entry name" value="Peptidase_M17_N"/>
    <property type="match status" value="1"/>
</dbReference>
<dbReference type="InterPro" id="IPR023042">
    <property type="entry name" value="Peptidase_M17_leu_NH2_pept"/>
</dbReference>
<keyword evidence="8" id="KW-0479">Metal-binding</keyword>
<comment type="subcellular location">
    <subcellularLocation>
        <location evidence="8">Cytoplasm</location>
    </subcellularLocation>
</comment>
<feature type="binding site" evidence="8">
    <location>
        <position position="278"/>
    </location>
    <ligand>
        <name>Mn(2+)</name>
        <dbReference type="ChEBI" id="CHEBI:29035"/>
        <label>2</label>
    </ligand>
</feature>
<proteinExistence type="inferred from homology"/>
<feature type="binding site" evidence="8">
    <location>
        <position position="358"/>
    </location>
    <ligand>
        <name>Mn(2+)</name>
        <dbReference type="ChEBI" id="CHEBI:29035"/>
        <label>1</label>
    </ligand>
</feature>
<evidence type="ECO:0000256" key="6">
    <source>
        <dbReference type="ARBA" id="ARBA00022801"/>
    </source>
</evidence>
<dbReference type="PRINTS" id="PR00481">
    <property type="entry name" value="LAMNOPPTDASE"/>
</dbReference>
<evidence type="ECO:0000256" key="1">
    <source>
        <dbReference type="ARBA" id="ARBA00000135"/>
    </source>
</evidence>
<dbReference type="EC" id="3.4.11.10" evidence="8"/>
<keyword evidence="4 8" id="KW-0031">Aminopeptidase</keyword>
<dbReference type="GO" id="GO:0070006">
    <property type="term" value="F:metalloaminopeptidase activity"/>
    <property type="evidence" value="ECO:0007669"/>
    <property type="project" value="InterPro"/>
</dbReference>
<dbReference type="EMBL" id="AP019368">
    <property type="protein sequence ID" value="BBH52012.1"/>
    <property type="molecule type" value="Genomic_DNA"/>
</dbReference>
<feature type="domain" description="Cytosol aminopeptidase" evidence="9">
    <location>
        <begin position="354"/>
        <end position="361"/>
    </location>
</feature>
<keyword evidence="7 8" id="KW-0464">Manganese</keyword>
<dbReference type="KEGG" id="sbf:JCM31447_04490"/>
<dbReference type="PROSITE" id="PS00631">
    <property type="entry name" value="CYTOSOL_AP"/>
    <property type="match status" value="1"/>
</dbReference>
<evidence type="ECO:0000256" key="3">
    <source>
        <dbReference type="ARBA" id="ARBA00009528"/>
    </source>
</evidence>
<accession>A0A4P2VT28</accession>
<feature type="active site" evidence="8">
    <location>
        <position position="285"/>
    </location>
</feature>
<dbReference type="SUPFAM" id="SSF52949">
    <property type="entry name" value="Macro domain-like"/>
    <property type="match status" value="1"/>
</dbReference>
<dbReference type="GO" id="GO:0006508">
    <property type="term" value="P:proteolysis"/>
    <property type="evidence" value="ECO:0007669"/>
    <property type="project" value="UniProtKB-KW"/>
</dbReference>
<reference evidence="10 11" key="1">
    <citation type="submission" date="2018-12" db="EMBL/GenBank/DDBJ databases">
        <title>Rubrispira sanarue gen. nov., sp., nov., a member of the order Silvanigrellales, isolated from a brackish lake in Hamamatsu Japan.</title>
        <authorList>
            <person name="Maejima Y."/>
            <person name="Iino T."/>
            <person name="Muraguchi Y."/>
            <person name="Fukuda K."/>
            <person name="Nojiri H."/>
            <person name="Ohkuma M."/>
            <person name="Moriuchi R."/>
            <person name="Dohra H."/>
            <person name="Kimbara K."/>
            <person name="Shintani M."/>
        </authorList>
    </citation>
    <scope>NUCLEOTIDE SEQUENCE [LARGE SCALE GENOMIC DNA]</scope>
    <source>
        <strain evidence="10 11">RF1110005</strain>
    </source>
</reference>
<dbReference type="GO" id="GO:0005737">
    <property type="term" value="C:cytoplasm"/>
    <property type="evidence" value="ECO:0007669"/>
    <property type="project" value="UniProtKB-SubCell"/>
</dbReference>
<dbReference type="Pfam" id="PF00883">
    <property type="entry name" value="Peptidase_M17"/>
    <property type="match status" value="1"/>
</dbReference>
<comment type="cofactor">
    <cofactor evidence="8">
        <name>Mn(2+)</name>
        <dbReference type="ChEBI" id="CHEBI:29035"/>
    </cofactor>
    <text evidence="8">Binds 2 manganese ions per subunit.</text>
</comment>
<comment type="catalytic activity">
    <reaction evidence="1 8">
        <text>Release of an N-terminal amino acid, Xaa-|-Yaa-, in which Xaa is preferably Leu, but may be other amino acids including Pro although not Arg or Lys, and Yaa may be Pro. Amino acid amides and methyl esters are also readily hydrolyzed, but rates on arylamides are exceedingly low.</text>
        <dbReference type="EC" id="3.4.11.1"/>
    </reaction>
</comment>
<evidence type="ECO:0000313" key="10">
    <source>
        <dbReference type="EMBL" id="BBH52012.1"/>
    </source>
</evidence>
<dbReference type="OrthoDB" id="5287846at2"/>
<evidence type="ECO:0000256" key="4">
    <source>
        <dbReference type="ARBA" id="ARBA00022438"/>
    </source>
</evidence>
<dbReference type="PANTHER" id="PTHR11963">
    <property type="entry name" value="LEUCINE AMINOPEPTIDASE-RELATED"/>
    <property type="match status" value="1"/>
</dbReference>
<dbReference type="HAMAP" id="MF_00181">
    <property type="entry name" value="Cytosol_peptidase_M17"/>
    <property type="match status" value="1"/>
</dbReference>
<feature type="binding site" evidence="8">
    <location>
        <position position="358"/>
    </location>
    <ligand>
        <name>Mn(2+)</name>
        <dbReference type="ChEBI" id="CHEBI:29035"/>
        <label>2</label>
    </ligand>
</feature>
<comment type="catalytic activity">
    <reaction evidence="2 8">
        <text>Release of an N-terminal amino acid, preferentially leucine, but not glutamic or aspartic acids.</text>
        <dbReference type="EC" id="3.4.11.10"/>
    </reaction>
</comment>
<dbReference type="AlphaFoldDB" id="A0A4P2VT28"/>
<dbReference type="PANTHER" id="PTHR11963:SF23">
    <property type="entry name" value="CYTOSOL AMINOPEPTIDASE"/>
    <property type="match status" value="1"/>
</dbReference>
<comment type="similarity">
    <text evidence="3 8">Belongs to the peptidase M17 family.</text>
</comment>
<dbReference type="InterPro" id="IPR011356">
    <property type="entry name" value="Leucine_aapep/pepB"/>
</dbReference>
<dbReference type="RefSeq" id="WP_130606083.1">
    <property type="nucleotide sequence ID" value="NZ_AP019368.1"/>
</dbReference>
<feature type="binding site" evidence="8">
    <location>
        <position position="356"/>
    </location>
    <ligand>
        <name>Mn(2+)</name>
        <dbReference type="ChEBI" id="CHEBI:29035"/>
        <label>1</label>
    </ligand>
</feature>
<dbReference type="Proteomes" id="UP000291236">
    <property type="component" value="Chromosome"/>
</dbReference>
<evidence type="ECO:0000256" key="5">
    <source>
        <dbReference type="ARBA" id="ARBA00022670"/>
    </source>
</evidence>
<evidence type="ECO:0000256" key="7">
    <source>
        <dbReference type="ARBA" id="ARBA00023211"/>
    </source>
</evidence>
<evidence type="ECO:0000259" key="9">
    <source>
        <dbReference type="PROSITE" id="PS00631"/>
    </source>
</evidence>
<dbReference type="InterPro" id="IPR043472">
    <property type="entry name" value="Macro_dom-like"/>
</dbReference>
<feature type="binding site" evidence="8">
    <location>
        <position position="273"/>
    </location>
    <ligand>
        <name>Mn(2+)</name>
        <dbReference type="ChEBI" id="CHEBI:29035"/>
        <label>2</label>
    </ligand>
</feature>
<comment type="function">
    <text evidence="8">Presumably involved in the processing and regular turnover of intracellular proteins. Catalyzes the removal of unsubstituted N-terminal amino acids from various peptides.</text>
</comment>
<dbReference type="Gene3D" id="3.40.220.10">
    <property type="entry name" value="Leucine Aminopeptidase, subunit E, domain 1"/>
    <property type="match status" value="1"/>
</dbReference>
<dbReference type="CDD" id="cd00433">
    <property type="entry name" value="Peptidase_M17"/>
    <property type="match status" value="1"/>
</dbReference>
<gene>
    <name evidence="8 10" type="primary">pepA</name>
    <name evidence="10" type="ORF">JCM31447_04490</name>
</gene>
<protein>
    <recommendedName>
        <fullName evidence="8">Probable cytosol aminopeptidase</fullName>
        <ecNumber evidence="8">3.4.11.1</ecNumber>
    </recommendedName>
    <alternativeName>
        <fullName evidence="8">Leucine aminopeptidase</fullName>
        <shortName evidence="8">LAP</shortName>
        <ecNumber evidence="8">3.4.11.10</ecNumber>
    </alternativeName>
    <alternativeName>
        <fullName evidence="8">Leucyl aminopeptidase</fullName>
    </alternativeName>
</protein>
<evidence type="ECO:0000256" key="8">
    <source>
        <dbReference type="HAMAP-Rule" id="MF_00181"/>
    </source>
</evidence>
<name>A0A4P2VT28_FLUSA</name>
<dbReference type="GO" id="GO:0030145">
    <property type="term" value="F:manganese ion binding"/>
    <property type="evidence" value="ECO:0007669"/>
    <property type="project" value="UniProtKB-UniRule"/>
</dbReference>
<feature type="active site" evidence="8">
    <location>
        <position position="360"/>
    </location>
</feature>
<keyword evidence="11" id="KW-1185">Reference proteome</keyword>
<keyword evidence="6 8" id="KW-0378">Hydrolase</keyword>
<evidence type="ECO:0000256" key="2">
    <source>
        <dbReference type="ARBA" id="ARBA00000967"/>
    </source>
</evidence>
<dbReference type="Gene3D" id="3.40.630.10">
    <property type="entry name" value="Zn peptidases"/>
    <property type="match status" value="1"/>
</dbReference>
<organism evidence="10 11">
    <name type="scientific">Fluviispira sanaruensis</name>
    <dbReference type="NCBI Taxonomy" id="2493639"/>
    <lineage>
        <taxon>Bacteria</taxon>
        <taxon>Pseudomonadati</taxon>
        <taxon>Bdellovibrionota</taxon>
        <taxon>Oligoflexia</taxon>
        <taxon>Silvanigrellales</taxon>
        <taxon>Silvanigrellaceae</taxon>
        <taxon>Fluviispira</taxon>
    </lineage>
</organism>
<dbReference type="SUPFAM" id="SSF53187">
    <property type="entry name" value="Zn-dependent exopeptidases"/>
    <property type="match status" value="1"/>
</dbReference>
<evidence type="ECO:0000313" key="11">
    <source>
        <dbReference type="Proteomes" id="UP000291236"/>
    </source>
</evidence>
<keyword evidence="5 8" id="KW-0645">Protease</keyword>
<sequence>MSLPKIKPLEFISKPIIENNNTDLAIIVIDETDIEKGTIHSSELTNLDSQFNGIIQKLISFGDFEGKWLQSTVSISDNSKISKRIVLIGAGKKQDIKPSRARQIGIKSAEIALALKTQQVTFLPYSKLINSKELIAQVHAGFNLGMYKYPNSNATAQAMAESEKPLQVTYISNISGCQEELNHTEIINNSVNTCRLLQDGAPNIATPKYIAENIAEQAKKLNLNVQIWGAQKLKEMGFNAMLAVAGGSALEPQFVVIEYKPEKFSKTIAFVGKGLTVDTGGYSLKTPSIHQEGMKYDMSGSAVTLSSILAIARQKLPIHVYAVGALCENMVDALAFRVGDIITGYSGKTIEVLNTDAEGRLVLSDALHYAAKDLKPDYIVEYSTLTGAMIGALGHVGAGVFAFDKELEQIVIKASEETGERAYPLPVWEEIADDNKGSITDLVNLGKNSGGAGSMVAAAFLKEFTEDIPFAHIDIAGVSDKNQAIGYTQKGSSGYGVQLSVQIAKKISGLNS</sequence>
<dbReference type="InterPro" id="IPR000819">
    <property type="entry name" value="Peptidase_M17_C"/>
</dbReference>
<feature type="binding site" evidence="8">
    <location>
        <position position="297"/>
    </location>
    <ligand>
        <name>Mn(2+)</name>
        <dbReference type="ChEBI" id="CHEBI:29035"/>
        <label>2</label>
    </ligand>
</feature>
<keyword evidence="8" id="KW-0963">Cytoplasm</keyword>
<dbReference type="EC" id="3.4.11.1" evidence="8"/>